<accession>A0ABS5YAA8</accession>
<dbReference type="RefSeq" id="WP_215669147.1">
    <property type="nucleotide sequence ID" value="NZ_JAFJYC010000001.1"/>
</dbReference>
<proteinExistence type="predicted"/>
<evidence type="ECO:0000313" key="1">
    <source>
        <dbReference type="EMBL" id="MBT9431948.1"/>
    </source>
</evidence>
<protein>
    <submittedName>
        <fullName evidence="1">YshB family small membrane protein</fullName>
    </submittedName>
</protein>
<dbReference type="EMBL" id="JAFJYC010000001">
    <property type="protein sequence ID" value="MBT9431948.1"/>
    <property type="molecule type" value="Genomic_DNA"/>
</dbReference>
<keyword evidence="2" id="KW-1185">Reference proteome</keyword>
<dbReference type="Proteomes" id="UP000811282">
    <property type="component" value="Unassembled WGS sequence"/>
</dbReference>
<dbReference type="InterPro" id="IPR047812">
    <property type="entry name" value="YshB"/>
</dbReference>
<name>A0ABS5YAA8_9GAMM</name>
<organism evidence="1 2">
    <name type="scientific">Candidatus Sodalis endolongispinus</name>
    <dbReference type="NCBI Taxonomy" id="2812662"/>
    <lineage>
        <taxon>Bacteria</taxon>
        <taxon>Pseudomonadati</taxon>
        <taxon>Pseudomonadota</taxon>
        <taxon>Gammaproteobacteria</taxon>
        <taxon>Enterobacterales</taxon>
        <taxon>Bruguierivoracaceae</taxon>
        <taxon>Sodalis</taxon>
    </lineage>
</organism>
<comment type="caution">
    <text evidence="1">The sequence shown here is derived from an EMBL/GenBank/DDBJ whole genome shotgun (WGS) entry which is preliminary data.</text>
</comment>
<evidence type="ECO:0000313" key="2">
    <source>
        <dbReference type="Proteomes" id="UP000811282"/>
    </source>
</evidence>
<sequence>MLQTLMNFVTHGLDAVAAAGHAPQTALAAVMCATLINSLK</sequence>
<reference evidence="1 2" key="1">
    <citation type="journal article" date="2021" name="Genome Biol. Evol.">
        <title>The evolution of interdependence in a four-way mealybug symbiosis.</title>
        <authorList>
            <person name="Garber A.I."/>
            <person name="Kupper M."/>
            <person name="Laetsch D.R."/>
            <person name="Weldon S.R."/>
            <person name="Ladinsky M.S."/>
            <person name="Bjorkman P.J."/>
            <person name="McCutcheon J.P."/>
        </authorList>
    </citation>
    <scope>NUCLEOTIDE SEQUENCE [LARGE SCALE GENOMIC DNA]</scope>
    <source>
        <strain evidence="1">SOD</strain>
    </source>
</reference>
<gene>
    <name evidence="1" type="ORF">JZM24_06995</name>
</gene>
<dbReference type="NCBIfam" id="NF033841">
    <property type="entry name" value="small_YshB"/>
    <property type="match status" value="1"/>
</dbReference>